<dbReference type="EMBL" id="BPLR01018319">
    <property type="protein sequence ID" value="GIY98612.1"/>
    <property type="molecule type" value="Genomic_DNA"/>
</dbReference>
<gene>
    <name evidence="1" type="ORF">CEXT_696471</name>
</gene>
<dbReference type="Proteomes" id="UP001054945">
    <property type="component" value="Unassembled WGS sequence"/>
</dbReference>
<keyword evidence="2" id="KW-1185">Reference proteome</keyword>
<evidence type="ECO:0000313" key="2">
    <source>
        <dbReference type="Proteomes" id="UP001054945"/>
    </source>
</evidence>
<evidence type="ECO:0000313" key="1">
    <source>
        <dbReference type="EMBL" id="GIY98612.1"/>
    </source>
</evidence>
<proteinExistence type="predicted"/>
<sequence>MVPCRSDAKSPLQQLPSIINASPELLIEARVPSNNSLWCPVGVMRKVPCRYSEILYQISSDTLSRIQQLPSIINASPELLIEARVPSIIHYGALSE</sequence>
<protein>
    <submittedName>
        <fullName evidence="1">Uncharacterized protein</fullName>
    </submittedName>
</protein>
<reference evidence="1 2" key="1">
    <citation type="submission" date="2021-06" db="EMBL/GenBank/DDBJ databases">
        <title>Caerostris extrusa draft genome.</title>
        <authorList>
            <person name="Kono N."/>
            <person name="Arakawa K."/>
        </authorList>
    </citation>
    <scope>NUCLEOTIDE SEQUENCE [LARGE SCALE GENOMIC DNA]</scope>
</reference>
<accession>A0AAV4XV46</accession>
<comment type="caution">
    <text evidence="1">The sequence shown here is derived from an EMBL/GenBank/DDBJ whole genome shotgun (WGS) entry which is preliminary data.</text>
</comment>
<organism evidence="1 2">
    <name type="scientific">Caerostris extrusa</name>
    <name type="common">Bark spider</name>
    <name type="synonym">Caerostris bankana</name>
    <dbReference type="NCBI Taxonomy" id="172846"/>
    <lineage>
        <taxon>Eukaryota</taxon>
        <taxon>Metazoa</taxon>
        <taxon>Ecdysozoa</taxon>
        <taxon>Arthropoda</taxon>
        <taxon>Chelicerata</taxon>
        <taxon>Arachnida</taxon>
        <taxon>Araneae</taxon>
        <taxon>Araneomorphae</taxon>
        <taxon>Entelegynae</taxon>
        <taxon>Araneoidea</taxon>
        <taxon>Araneidae</taxon>
        <taxon>Caerostris</taxon>
    </lineage>
</organism>
<name>A0AAV4XV46_CAEEX</name>
<dbReference type="AlphaFoldDB" id="A0AAV4XV46"/>